<evidence type="ECO:0000256" key="3">
    <source>
        <dbReference type="ARBA" id="ARBA00022840"/>
    </source>
</evidence>
<dbReference type="InterPro" id="IPR024185">
    <property type="entry name" value="FTHF_cligase-like_sf"/>
</dbReference>
<dbReference type="InterPro" id="IPR037171">
    <property type="entry name" value="NagB/RpiA_transferase-like"/>
</dbReference>
<evidence type="ECO:0000256" key="2">
    <source>
        <dbReference type="ARBA" id="ARBA00022741"/>
    </source>
</evidence>
<dbReference type="PIRSF" id="PIRSF006806">
    <property type="entry name" value="FTHF_cligase"/>
    <property type="match status" value="1"/>
</dbReference>
<keyword evidence="5" id="KW-0436">Ligase</keyword>
<dbReference type="SUPFAM" id="SSF100950">
    <property type="entry name" value="NagB/RpiA/CoA transferase-like"/>
    <property type="match status" value="1"/>
</dbReference>
<reference evidence="5 6" key="1">
    <citation type="submission" date="2023-12" db="EMBL/GenBank/DDBJ databases">
        <title>Description of Novel Strain Fulvimarina sp. 2208YS6-2-32 isolated from Uroteuthis (Photololigo) edulis.</title>
        <authorList>
            <person name="Park J.-S."/>
        </authorList>
    </citation>
    <scope>NUCLEOTIDE SEQUENCE [LARGE SCALE GENOMIC DNA]</scope>
    <source>
        <strain evidence="5 6">2208YS6-2-32</strain>
    </source>
</reference>
<dbReference type="PANTHER" id="PTHR23407:SF1">
    <property type="entry name" value="5-FORMYLTETRAHYDROFOLATE CYCLO-LIGASE"/>
    <property type="match status" value="1"/>
</dbReference>
<comment type="caution">
    <text evidence="5">The sequence shown here is derived from an EMBL/GenBank/DDBJ whole genome shotgun (WGS) entry which is preliminary data.</text>
</comment>
<sequence length="199" mass="21561">MTDFKEDKKALRLRALALRDKMDEADRIEASLRLAEHGDDYLRDLEPGTIVSGFLPIRSEVDLRPLMMRLADRGARLCVPAILAGNLEFRELKRGAELVSQGFGTVAPGADAAVLDPSLMLVPLSAFDRRGGRIGYGGGFYDRAIQRITEKGIAPRLVGTAFACQEIAAAPMAEHDRHLHAILTEAGVIETGRTAAPVA</sequence>
<dbReference type="PANTHER" id="PTHR23407">
    <property type="entry name" value="ATPASE INHIBITOR/5-FORMYLTETRAHYDROFOLATE CYCLO-LIGASE"/>
    <property type="match status" value="1"/>
</dbReference>
<keyword evidence="6" id="KW-1185">Reference proteome</keyword>
<dbReference type="Proteomes" id="UP001294412">
    <property type="component" value="Unassembled WGS sequence"/>
</dbReference>
<evidence type="ECO:0000313" key="5">
    <source>
        <dbReference type="EMBL" id="MDY8107989.1"/>
    </source>
</evidence>
<protein>
    <recommendedName>
        <fullName evidence="4">5-formyltetrahydrofolate cyclo-ligase</fullName>
        <ecNumber evidence="4">6.3.3.2</ecNumber>
    </recommendedName>
</protein>
<evidence type="ECO:0000256" key="1">
    <source>
        <dbReference type="ARBA" id="ARBA00010638"/>
    </source>
</evidence>
<gene>
    <name evidence="5" type="ORF">U0C82_02340</name>
</gene>
<evidence type="ECO:0000313" key="6">
    <source>
        <dbReference type="Proteomes" id="UP001294412"/>
    </source>
</evidence>
<comment type="similarity">
    <text evidence="1 4">Belongs to the 5-formyltetrahydrofolate cyclo-ligase family.</text>
</comment>
<dbReference type="GO" id="GO:0030272">
    <property type="term" value="F:5-formyltetrahydrofolate cyclo-ligase activity"/>
    <property type="evidence" value="ECO:0007669"/>
    <property type="project" value="UniProtKB-EC"/>
</dbReference>
<comment type="catalytic activity">
    <reaction evidence="4">
        <text>(6S)-5-formyl-5,6,7,8-tetrahydrofolate + ATP = (6R)-5,10-methenyltetrahydrofolate + ADP + phosphate</text>
        <dbReference type="Rhea" id="RHEA:10488"/>
        <dbReference type="ChEBI" id="CHEBI:30616"/>
        <dbReference type="ChEBI" id="CHEBI:43474"/>
        <dbReference type="ChEBI" id="CHEBI:57455"/>
        <dbReference type="ChEBI" id="CHEBI:57457"/>
        <dbReference type="ChEBI" id="CHEBI:456216"/>
        <dbReference type="EC" id="6.3.3.2"/>
    </reaction>
</comment>
<name>A0ABU5HXX5_9HYPH</name>
<accession>A0ABU5HXX5</accession>
<evidence type="ECO:0000256" key="4">
    <source>
        <dbReference type="RuleBase" id="RU361279"/>
    </source>
</evidence>
<dbReference type="EC" id="6.3.3.2" evidence="4"/>
<comment type="cofactor">
    <cofactor evidence="4">
        <name>Mg(2+)</name>
        <dbReference type="ChEBI" id="CHEBI:18420"/>
    </cofactor>
</comment>
<dbReference type="Gene3D" id="3.40.50.10420">
    <property type="entry name" value="NagB/RpiA/CoA transferase-like"/>
    <property type="match status" value="1"/>
</dbReference>
<organism evidence="5 6">
    <name type="scientific">Fulvimarina uroteuthidis</name>
    <dbReference type="NCBI Taxonomy" id="3098149"/>
    <lineage>
        <taxon>Bacteria</taxon>
        <taxon>Pseudomonadati</taxon>
        <taxon>Pseudomonadota</taxon>
        <taxon>Alphaproteobacteria</taxon>
        <taxon>Hyphomicrobiales</taxon>
        <taxon>Aurantimonadaceae</taxon>
        <taxon>Fulvimarina</taxon>
    </lineage>
</organism>
<dbReference type="RefSeq" id="WP_322185443.1">
    <property type="nucleotide sequence ID" value="NZ_JAXLPB010000001.1"/>
</dbReference>
<dbReference type="Pfam" id="PF01812">
    <property type="entry name" value="5-FTHF_cyc-lig"/>
    <property type="match status" value="1"/>
</dbReference>
<dbReference type="NCBIfam" id="TIGR02727">
    <property type="entry name" value="MTHFS_bact"/>
    <property type="match status" value="1"/>
</dbReference>
<keyword evidence="3 4" id="KW-0067">ATP-binding</keyword>
<dbReference type="InterPro" id="IPR002698">
    <property type="entry name" value="FTHF_cligase"/>
</dbReference>
<keyword evidence="4" id="KW-0460">Magnesium</keyword>
<proteinExistence type="inferred from homology"/>
<keyword evidence="4" id="KW-0479">Metal-binding</keyword>
<dbReference type="EMBL" id="JAXLPB010000001">
    <property type="protein sequence ID" value="MDY8107989.1"/>
    <property type="molecule type" value="Genomic_DNA"/>
</dbReference>
<keyword evidence="2 4" id="KW-0547">Nucleotide-binding</keyword>